<dbReference type="InterPro" id="IPR004111">
    <property type="entry name" value="Repressor_TetR_C"/>
</dbReference>
<dbReference type="InterPro" id="IPR050109">
    <property type="entry name" value="HTH-type_TetR-like_transc_reg"/>
</dbReference>
<dbReference type="Pfam" id="PF00440">
    <property type="entry name" value="TetR_N"/>
    <property type="match status" value="1"/>
</dbReference>
<dbReference type="KEGG" id="dfc:DFI_13860"/>
<dbReference type="PANTHER" id="PTHR30055:SF151">
    <property type="entry name" value="TRANSCRIPTIONAL REGULATORY PROTEIN"/>
    <property type="match status" value="1"/>
</dbReference>
<geneLocation type="plasmid" evidence="7">
    <name>pdfi1</name>
</geneLocation>
<proteinExistence type="predicted"/>
<keyword evidence="7" id="KW-1185">Reference proteome</keyword>
<protein>
    <submittedName>
        <fullName evidence="6">TetR family transcriptional regulator</fullName>
    </submittedName>
</protein>
<dbReference type="InterPro" id="IPR036271">
    <property type="entry name" value="Tet_transcr_reg_TetR-rel_C_sf"/>
</dbReference>
<evidence type="ECO:0000313" key="6">
    <source>
        <dbReference type="EMBL" id="ASN82277.1"/>
    </source>
</evidence>
<dbReference type="Gene3D" id="1.10.357.10">
    <property type="entry name" value="Tetracycline Repressor, domain 2"/>
    <property type="match status" value="1"/>
</dbReference>
<dbReference type="InterPro" id="IPR001647">
    <property type="entry name" value="HTH_TetR"/>
</dbReference>
<dbReference type="SUPFAM" id="SSF48498">
    <property type="entry name" value="Tetracyclin repressor-like, C-terminal domain"/>
    <property type="match status" value="1"/>
</dbReference>
<evidence type="ECO:0000259" key="5">
    <source>
        <dbReference type="PROSITE" id="PS50977"/>
    </source>
</evidence>
<dbReference type="Pfam" id="PF02909">
    <property type="entry name" value="TetR_C_1"/>
    <property type="match status" value="1"/>
</dbReference>
<dbReference type="InterPro" id="IPR009057">
    <property type="entry name" value="Homeodomain-like_sf"/>
</dbReference>
<dbReference type="STRING" id="317577.GCA_000419625_02911"/>
<keyword evidence="6" id="KW-0614">Plasmid</keyword>
<feature type="DNA-binding region" description="H-T-H motif" evidence="4">
    <location>
        <begin position="51"/>
        <end position="70"/>
    </location>
</feature>
<evidence type="ECO:0000313" key="7">
    <source>
        <dbReference type="Proteomes" id="UP000259030"/>
    </source>
</evidence>
<evidence type="ECO:0000256" key="2">
    <source>
        <dbReference type="ARBA" id="ARBA00023125"/>
    </source>
</evidence>
<evidence type="ECO:0000256" key="3">
    <source>
        <dbReference type="ARBA" id="ARBA00023163"/>
    </source>
</evidence>
<evidence type="ECO:0000256" key="4">
    <source>
        <dbReference type="PROSITE-ProRule" id="PRU00335"/>
    </source>
</evidence>
<gene>
    <name evidence="6" type="ORF">DFI_13860</name>
</gene>
<dbReference type="GO" id="GO:0000976">
    <property type="term" value="F:transcription cis-regulatory region binding"/>
    <property type="evidence" value="ECO:0007669"/>
    <property type="project" value="TreeGrafter"/>
</dbReference>
<organism evidence="6 7">
    <name type="scientific">Deinococcus ficus</name>
    <dbReference type="NCBI Taxonomy" id="317577"/>
    <lineage>
        <taxon>Bacteria</taxon>
        <taxon>Thermotogati</taxon>
        <taxon>Deinococcota</taxon>
        <taxon>Deinococci</taxon>
        <taxon>Deinococcales</taxon>
        <taxon>Deinococcaceae</taxon>
        <taxon>Deinococcus</taxon>
    </lineage>
</organism>
<dbReference type="GO" id="GO:0003700">
    <property type="term" value="F:DNA-binding transcription factor activity"/>
    <property type="evidence" value="ECO:0007669"/>
    <property type="project" value="TreeGrafter"/>
</dbReference>
<dbReference type="AlphaFoldDB" id="A0A221T039"/>
<dbReference type="PANTHER" id="PTHR30055">
    <property type="entry name" value="HTH-TYPE TRANSCRIPTIONAL REGULATOR RUTR"/>
    <property type="match status" value="1"/>
</dbReference>
<keyword evidence="2 4" id="KW-0238">DNA-binding</keyword>
<dbReference type="RefSeq" id="WP_043779401.1">
    <property type="nucleotide sequence ID" value="NZ_CP021082.1"/>
</dbReference>
<dbReference type="EMBL" id="CP021082">
    <property type="protein sequence ID" value="ASN82277.1"/>
    <property type="molecule type" value="Genomic_DNA"/>
</dbReference>
<name>A0A221T039_9DEIO</name>
<reference evidence="6 7" key="1">
    <citation type="submission" date="2017-05" db="EMBL/GenBank/DDBJ databases">
        <title>The complete genome sequence of Deinococcus ficus isolated from the rhizosphere of the Ficus religiosa L. in Taiwan.</title>
        <authorList>
            <person name="Wu K.-M."/>
            <person name="Liao T.-L."/>
            <person name="Liu Y.-M."/>
            <person name="Young C.-C."/>
            <person name="Tsai S.-F."/>
        </authorList>
    </citation>
    <scope>NUCLEOTIDE SEQUENCE [LARGE SCALE GENOMIC DNA]</scope>
    <source>
        <strain evidence="6 7">CC-FR2-10</strain>
        <plasmid evidence="7">pdfi1</plasmid>
    </source>
</reference>
<feature type="domain" description="HTH tetR-type" evidence="5">
    <location>
        <begin position="28"/>
        <end position="88"/>
    </location>
</feature>
<evidence type="ECO:0000256" key="1">
    <source>
        <dbReference type="ARBA" id="ARBA00023015"/>
    </source>
</evidence>
<keyword evidence="3" id="KW-0804">Transcription</keyword>
<keyword evidence="1" id="KW-0805">Transcription regulation</keyword>
<dbReference type="SUPFAM" id="SSF46689">
    <property type="entry name" value="Homeodomain-like"/>
    <property type="match status" value="1"/>
</dbReference>
<sequence>MPDPGTPSDPTRVLALLWGPQTKTGRSGLSVKTIVRAAITLADQHGIEAVSMRRVADHLSVGTMSLYTHVPGKPELTELMIDTVYGELYGDADQCPRSPAWREGLTLVAETHWAMLHRHPWLLDIPTTRPVLGPNGTRKYNADLQVLDGIGLTDVEMDAALTLVLTHVEGSARLAINQTRERRNSGVTDEEWWTVNAPLLEQVMDARRFPVASRVGQAAGAAHGAAVNPDLTFRFGLTCLLDGLGVLLEGRRQA</sequence>
<accession>A0A221T039</accession>
<dbReference type="GO" id="GO:0045892">
    <property type="term" value="P:negative regulation of DNA-templated transcription"/>
    <property type="evidence" value="ECO:0007669"/>
    <property type="project" value="InterPro"/>
</dbReference>
<dbReference type="Gene3D" id="1.10.10.60">
    <property type="entry name" value="Homeodomain-like"/>
    <property type="match status" value="1"/>
</dbReference>
<dbReference type="PROSITE" id="PS50977">
    <property type="entry name" value="HTH_TETR_2"/>
    <property type="match status" value="1"/>
</dbReference>
<dbReference type="Proteomes" id="UP000259030">
    <property type="component" value="Plasmid pDFI1"/>
</dbReference>